<gene>
    <name evidence="1" type="ORF">LARV_03251</name>
</gene>
<name>A0A0S7BCJ8_9CHLR</name>
<sequence length="272" mass="29509">MTTTKPEPILTVSQEELYFLLVLLKARRIPGLEGIFEPDATEQERTHLLDAARRALVARGLVTLQVDGRATMDEFALAVVGTCVRPLYSVIMENTGLDRSNGVFWHGIKSLIVEHSIPQEGIHRFRALPADSDLVRRFMGASEVHLSEDAGPMEEGLVMQSAFDKARQVCRDAGDEAAGGEVLMQGGLSSQAAEKLAAILAGAENSTTVAFMRHAYPDGEEELFGGSALAGPQGAVLTVPTDTGSGEVRVRPLTRQGWQDWLGLMLEVIREK</sequence>
<dbReference type="OrthoDB" id="1634238at2"/>
<dbReference type="EMBL" id="DF967972">
    <property type="protein sequence ID" value="GAP15463.1"/>
    <property type="molecule type" value="Genomic_DNA"/>
</dbReference>
<keyword evidence="2" id="KW-1185">Reference proteome</keyword>
<accession>A0A0S7BCJ8</accession>
<dbReference type="Proteomes" id="UP000055060">
    <property type="component" value="Unassembled WGS sequence"/>
</dbReference>
<evidence type="ECO:0000313" key="1">
    <source>
        <dbReference type="EMBL" id="GAP15463.1"/>
    </source>
</evidence>
<dbReference type="RefSeq" id="WP_075074644.1">
    <property type="nucleotide sequence ID" value="NZ_DF967972.1"/>
</dbReference>
<evidence type="ECO:0000313" key="2">
    <source>
        <dbReference type="Proteomes" id="UP000055060"/>
    </source>
</evidence>
<proteinExistence type="predicted"/>
<protein>
    <submittedName>
        <fullName evidence="1">Uncharacterized protein</fullName>
    </submittedName>
</protein>
<dbReference type="STRING" id="360412.LARV_03251"/>
<reference evidence="1" key="1">
    <citation type="submission" date="2015-07" db="EMBL/GenBank/DDBJ databases">
        <title>Draft Genome Sequences of Anaerolinea thermolimosa IMO-1, Bellilinea caldifistulae GOMI-1, Leptolinea tardivitalis YMTK-2, Levilinea saccharolytica KIBI-1,Longilinea arvoryzae KOME-1, Previously Described as Members of the Anaerolineaceae (Chloroflexi).</title>
        <authorList>
            <person name="Sekiguchi Y."/>
            <person name="Ohashi A."/>
            <person name="Matsuura N."/>
            <person name="Tourlousse M.D."/>
        </authorList>
    </citation>
    <scope>NUCLEOTIDE SEQUENCE [LARGE SCALE GENOMIC DNA]</scope>
    <source>
        <strain evidence="1">KOME-1</strain>
    </source>
</reference>
<organism evidence="1">
    <name type="scientific">Longilinea arvoryzae</name>
    <dbReference type="NCBI Taxonomy" id="360412"/>
    <lineage>
        <taxon>Bacteria</taxon>
        <taxon>Bacillati</taxon>
        <taxon>Chloroflexota</taxon>
        <taxon>Anaerolineae</taxon>
        <taxon>Anaerolineales</taxon>
        <taxon>Anaerolineaceae</taxon>
        <taxon>Longilinea</taxon>
    </lineage>
</organism>
<dbReference type="AlphaFoldDB" id="A0A0S7BCJ8"/>